<evidence type="ECO:0000313" key="2">
    <source>
        <dbReference type="EnsemblPlants" id="HORVU.MOREX.r3.6HG0630610.1.CDS1"/>
    </source>
</evidence>
<accession>A0A8I7BHU2</accession>
<organism evidence="2 3">
    <name type="scientific">Hordeum vulgare subsp. vulgare</name>
    <name type="common">Domesticated barley</name>
    <dbReference type="NCBI Taxonomy" id="112509"/>
    <lineage>
        <taxon>Eukaryota</taxon>
        <taxon>Viridiplantae</taxon>
        <taxon>Streptophyta</taxon>
        <taxon>Embryophyta</taxon>
        <taxon>Tracheophyta</taxon>
        <taxon>Spermatophyta</taxon>
        <taxon>Magnoliopsida</taxon>
        <taxon>Liliopsida</taxon>
        <taxon>Poales</taxon>
        <taxon>Poaceae</taxon>
        <taxon>BOP clade</taxon>
        <taxon>Pooideae</taxon>
        <taxon>Triticodae</taxon>
        <taxon>Triticeae</taxon>
        <taxon>Hordeinae</taxon>
        <taxon>Hordeum</taxon>
    </lineage>
</organism>
<evidence type="ECO:0000256" key="1">
    <source>
        <dbReference type="SAM" id="MobiDB-lite"/>
    </source>
</evidence>
<proteinExistence type="predicted"/>
<keyword evidence="3" id="KW-1185">Reference proteome</keyword>
<dbReference type="Proteomes" id="UP000011116">
    <property type="component" value="Chromosome 6H"/>
</dbReference>
<reference evidence="2" key="3">
    <citation type="submission" date="2022-01" db="UniProtKB">
        <authorList>
            <consortium name="EnsemblPlants"/>
        </authorList>
    </citation>
    <scope>IDENTIFICATION</scope>
    <source>
        <strain evidence="2">subsp. vulgare</strain>
    </source>
</reference>
<reference evidence="2" key="2">
    <citation type="submission" date="2020-10" db="EMBL/GenBank/DDBJ databases">
        <authorList>
            <person name="Scholz U."/>
            <person name="Mascher M."/>
            <person name="Fiebig A."/>
        </authorList>
    </citation>
    <scope>NUCLEOTIDE SEQUENCE [LARGE SCALE GENOMIC DNA]</scope>
    <source>
        <strain evidence="2">cv. Morex</strain>
    </source>
</reference>
<feature type="region of interest" description="Disordered" evidence="1">
    <location>
        <begin position="22"/>
        <end position="106"/>
    </location>
</feature>
<protein>
    <submittedName>
        <fullName evidence="2">Uncharacterized protein</fullName>
    </submittedName>
</protein>
<dbReference type="Gramene" id="HORVU.MOREX.r3.6HG0630610.1">
    <property type="protein sequence ID" value="HORVU.MOREX.r3.6HG0630610.1.CDS1"/>
    <property type="gene ID" value="HORVU.MOREX.r3.6HG0630610"/>
</dbReference>
<dbReference type="AlphaFoldDB" id="A0A8I7BHU2"/>
<reference evidence="3" key="1">
    <citation type="journal article" date="2012" name="Nature">
        <title>A physical, genetic and functional sequence assembly of the barley genome.</title>
        <authorList>
            <consortium name="The International Barley Genome Sequencing Consortium"/>
            <person name="Mayer K.F."/>
            <person name="Waugh R."/>
            <person name="Brown J.W."/>
            <person name="Schulman A."/>
            <person name="Langridge P."/>
            <person name="Platzer M."/>
            <person name="Fincher G.B."/>
            <person name="Muehlbauer G.J."/>
            <person name="Sato K."/>
            <person name="Close T.J."/>
            <person name="Wise R.P."/>
            <person name="Stein N."/>
        </authorList>
    </citation>
    <scope>NUCLEOTIDE SEQUENCE [LARGE SCALE GENOMIC DNA]</scope>
    <source>
        <strain evidence="3">cv. Morex</strain>
    </source>
</reference>
<dbReference type="Gramene" id="HORVU.MOREX.r2.6HG0523540.1">
    <property type="protein sequence ID" value="HORVU.MOREX.r2.6HG0523540.1.CDS.1"/>
    <property type="gene ID" value="HORVU.MOREX.r2.6HG0523540"/>
</dbReference>
<evidence type="ECO:0000313" key="3">
    <source>
        <dbReference type="Proteomes" id="UP000011116"/>
    </source>
</evidence>
<dbReference type="EnsemblPlants" id="HORVU.MOREX.r3.6HG0630610.1">
    <property type="protein sequence ID" value="HORVU.MOREX.r3.6HG0630610.1.CDS1"/>
    <property type="gene ID" value="HORVU.MOREX.r3.6HG0630610"/>
</dbReference>
<sequence>MWHFKDKTMYMDMPLLEPPKVGVAQNSLPNHTRHHRCQVKATATSTAPLASQSPTHPSQPAPTPSPATALPHLPWARRQRRAQAHVASRSSISQPISPLSRKQPKK</sequence>
<name>A0A8I7BHU2_HORVV</name>